<comment type="pathway">
    <text evidence="1">Amino-acid biosynthesis; L-tryptophan biosynthesis; L-tryptophan from chorismate: step 3/5.</text>
</comment>
<organism evidence="8">
    <name type="scientific">hydrothermal vent metagenome</name>
    <dbReference type="NCBI Taxonomy" id="652676"/>
    <lineage>
        <taxon>unclassified sequences</taxon>
        <taxon>metagenomes</taxon>
        <taxon>ecological metagenomes</taxon>
    </lineage>
</organism>
<dbReference type="InterPro" id="IPR011060">
    <property type="entry name" value="RibuloseP-bd_barrel"/>
</dbReference>
<evidence type="ECO:0000256" key="6">
    <source>
        <dbReference type="ARBA" id="ARBA00023235"/>
    </source>
</evidence>
<evidence type="ECO:0000256" key="4">
    <source>
        <dbReference type="ARBA" id="ARBA00022822"/>
    </source>
</evidence>
<evidence type="ECO:0000256" key="1">
    <source>
        <dbReference type="ARBA" id="ARBA00004664"/>
    </source>
</evidence>
<keyword evidence="4" id="KW-0822">Tryptophan biosynthesis</keyword>
<dbReference type="GO" id="GO:0004640">
    <property type="term" value="F:phosphoribosylanthranilate isomerase activity"/>
    <property type="evidence" value="ECO:0007669"/>
    <property type="project" value="UniProtKB-EC"/>
</dbReference>
<keyword evidence="5" id="KW-0057">Aromatic amino acid biosynthesis</keyword>
<reference evidence="8" key="1">
    <citation type="submission" date="2015-10" db="EMBL/GenBank/DDBJ databases">
        <authorList>
            <person name="Gilbert D.G."/>
        </authorList>
    </citation>
    <scope>NUCLEOTIDE SEQUENCE</scope>
</reference>
<dbReference type="UniPathway" id="UPA00035">
    <property type="reaction ID" value="UER00042"/>
</dbReference>
<dbReference type="HAMAP" id="MF_00135">
    <property type="entry name" value="PRAI"/>
    <property type="match status" value="1"/>
</dbReference>
<dbReference type="InterPro" id="IPR013785">
    <property type="entry name" value="Aldolase_TIM"/>
</dbReference>
<evidence type="ECO:0000259" key="7">
    <source>
        <dbReference type="Pfam" id="PF00697"/>
    </source>
</evidence>
<dbReference type="CDD" id="cd00405">
    <property type="entry name" value="PRAI"/>
    <property type="match status" value="1"/>
</dbReference>
<gene>
    <name evidence="8" type="ORF">MGWOODY_Clf1461</name>
</gene>
<dbReference type="EC" id="5.3.1.24" evidence="2"/>
<evidence type="ECO:0000256" key="5">
    <source>
        <dbReference type="ARBA" id="ARBA00023141"/>
    </source>
</evidence>
<keyword evidence="3" id="KW-0028">Amino-acid biosynthesis</keyword>
<dbReference type="AlphaFoldDB" id="A0A160V6C3"/>
<name>A0A160V6C3_9ZZZZ</name>
<feature type="domain" description="N-(5'phosphoribosyl) anthranilate isomerase (PRAI)" evidence="7">
    <location>
        <begin position="8"/>
        <end position="215"/>
    </location>
</feature>
<evidence type="ECO:0000256" key="3">
    <source>
        <dbReference type="ARBA" id="ARBA00022605"/>
    </source>
</evidence>
<dbReference type="Gene3D" id="3.20.20.70">
    <property type="entry name" value="Aldolase class I"/>
    <property type="match status" value="1"/>
</dbReference>
<accession>A0A160V6C3</accession>
<dbReference type="InterPro" id="IPR001240">
    <property type="entry name" value="PRAI_dom"/>
</dbReference>
<protein>
    <recommendedName>
        <fullName evidence="2">phosphoribosylanthranilate isomerase</fullName>
        <ecNumber evidence="2">5.3.1.24</ecNumber>
    </recommendedName>
</protein>
<dbReference type="Pfam" id="PF00697">
    <property type="entry name" value="PRAI"/>
    <property type="match status" value="1"/>
</dbReference>
<evidence type="ECO:0000256" key="2">
    <source>
        <dbReference type="ARBA" id="ARBA00012572"/>
    </source>
</evidence>
<dbReference type="PANTHER" id="PTHR42894">
    <property type="entry name" value="N-(5'-PHOSPHORIBOSYL)ANTHRANILATE ISOMERASE"/>
    <property type="match status" value="1"/>
</dbReference>
<sequence>MGAQELKVKICGIRALEDALVAAEAGADFVGMVFVPERHRRITPKEAKVIVDGVRNSGGPAPRIVGLFADQAIEEVAGIVEFCGLDLVQLCGKESVEYAGQTGCDVIKVVHVAKSATATDDAGTGAKVKEFSGVGHLVTLDRYVEGIQGGTGVGFDWGVAASLSQAGHPFLLAGGLTPENVSKAITKVHPWGVDVSSGVETNGKKDHAKIRDFMHKARATLKPI</sequence>
<keyword evidence="6 8" id="KW-0413">Isomerase</keyword>
<dbReference type="GO" id="GO:0000162">
    <property type="term" value="P:L-tryptophan biosynthetic process"/>
    <property type="evidence" value="ECO:0007669"/>
    <property type="project" value="UniProtKB-UniPathway"/>
</dbReference>
<dbReference type="SUPFAM" id="SSF51366">
    <property type="entry name" value="Ribulose-phoshate binding barrel"/>
    <property type="match status" value="1"/>
</dbReference>
<proteinExistence type="inferred from homology"/>
<dbReference type="InterPro" id="IPR044643">
    <property type="entry name" value="TrpF_fam"/>
</dbReference>
<evidence type="ECO:0000313" key="8">
    <source>
        <dbReference type="EMBL" id="CUV01296.1"/>
    </source>
</evidence>
<dbReference type="EMBL" id="FAXA01000038">
    <property type="protein sequence ID" value="CUV01296.1"/>
    <property type="molecule type" value="Genomic_DNA"/>
</dbReference>
<dbReference type="PANTHER" id="PTHR42894:SF1">
    <property type="entry name" value="N-(5'-PHOSPHORIBOSYL)ANTHRANILATE ISOMERASE"/>
    <property type="match status" value="1"/>
</dbReference>